<evidence type="ECO:0000313" key="1">
    <source>
        <dbReference type="EnsemblMetazoa" id="Aqu2.1.19879_001"/>
    </source>
</evidence>
<dbReference type="OrthoDB" id="775972at2759"/>
<reference evidence="1" key="1">
    <citation type="submission" date="2017-05" db="UniProtKB">
        <authorList>
            <consortium name="EnsemblMetazoa"/>
        </authorList>
    </citation>
    <scope>IDENTIFICATION</scope>
</reference>
<accession>A0A1X7TXA8</accession>
<organism evidence="1">
    <name type="scientific">Amphimedon queenslandica</name>
    <name type="common">Sponge</name>
    <dbReference type="NCBI Taxonomy" id="400682"/>
    <lineage>
        <taxon>Eukaryota</taxon>
        <taxon>Metazoa</taxon>
        <taxon>Porifera</taxon>
        <taxon>Demospongiae</taxon>
        <taxon>Heteroscleromorpha</taxon>
        <taxon>Haplosclerida</taxon>
        <taxon>Niphatidae</taxon>
        <taxon>Amphimedon</taxon>
    </lineage>
</organism>
<dbReference type="InParanoid" id="A0A1X7TXA8"/>
<sequence>MEFGEELRWLAAKAYPDLSCDAHEQLALTRFLGTIADSQVLLSVKQKNPKSLAEAVTVTMQTECILAFTHIAAASLNKDEVINAVSQEDKLLEVFSK</sequence>
<dbReference type="AlphaFoldDB" id="A0A1X7TXA8"/>
<protein>
    <submittedName>
        <fullName evidence="1">Uncharacterized protein</fullName>
    </submittedName>
</protein>
<dbReference type="EnsemblMetazoa" id="Aqu2.1.19879_001">
    <property type="protein sequence ID" value="Aqu2.1.19879_001"/>
    <property type="gene ID" value="Aqu2.1.19879"/>
</dbReference>
<name>A0A1X7TXA8_AMPQE</name>
<proteinExistence type="predicted"/>